<sequence>MHVATTILLLLFITTLSLPLARVVRIPLPLVQIALGVAAGFAGIHVSFEPDVFLLLFIPPLLFADAYLMPMREFLALKRMILMLALGLVLFTTIGCGYFVHWLIPPIPLAACFALAAVLSPTDAVAVAGMIEGRPVPRRFMHILSGEALLNDASGLVCFKFAVAAAVTGSFSFGHAVGAFVLMSCVGVLAGAALAAAMSMMIRLLNWRGFDNVMAFVTISALLPFAAYLAAEHLGGSGILAAVSAGLTLKQMRALNVATGETRLGASAVWSLLTFSFNGLIFLLLGLQLPALIRSGLALVRNAGVPAWRLLWTIVLITLALVLLRFIWVTTSLLLRQAVQQLRKALPGKTPSPPTPPSARLVVAMSVAGVRGAITLAAVLSLSPDFPERDLLVTLAAGVIVASLLLAALTLPALLAGLVMPDVDPMQAEADRARLAIAQIAVEAAERELALPDEHPHPEEREAVVSEVLAGLRASELLLRGALDPNEAEDDDDERRLRLRRNRMETAFRLRILRIKRDALTRMSRSAEINDETERTLARELDYQEEVLSAVARSLPRHVREDVA</sequence>
<keyword evidence="13" id="KW-1185">Reference proteome</keyword>
<keyword evidence="10" id="KW-0997">Cell inner membrane</keyword>
<feature type="domain" description="Cation/H+ exchanger transmembrane" evidence="11">
    <location>
        <begin position="12"/>
        <end position="416"/>
    </location>
</feature>
<keyword evidence="6 10" id="KW-0915">Sodium</keyword>
<evidence type="ECO:0000256" key="1">
    <source>
        <dbReference type="ARBA" id="ARBA00004651"/>
    </source>
</evidence>
<dbReference type="NCBIfam" id="TIGR00831">
    <property type="entry name" value="a_cpa1"/>
    <property type="match status" value="1"/>
</dbReference>
<evidence type="ECO:0000256" key="6">
    <source>
        <dbReference type="ARBA" id="ARBA00023053"/>
    </source>
</evidence>
<evidence type="ECO:0000256" key="9">
    <source>
        <dbReference type="ARBA" id="ARBA00023201"/>
    </source>
</evidence>
<organism evidence="12 13">
    <name type="scientific">Lichenicola cladoniae</name>
    <dbReference type="NCBI Taxonomy" id="1484109"/>
    <lineage>
        <taxon>Bacteria</taxon>
        <taxon>Pseudomonadati</taxon>
        <taxon>Pseudomonadota</taxon>
        <taxon>Alphaproteobacteria</taxon>
        <taxon>Acetobacterales</taxon>
        <taxon>Acetobacteraceae</taxon>
        <taxon>Lichenicola</taxon>
    </lineage>
</organism>
<dbReference type="GO" id="GO:0098719">
    <property type="term" value="P:sodium ion import across plasma membrane"/>
    <property type="evidence" value="ECO:0007669"/>
    <property type="project" value="TreeGrafter"/>
</dbReference>
<feature type="transmembrane region" description="Helical" evidence="10">
    <location>
        <begin position="149"/>
        <end position="171"/>
    </location>
</feature>
<keyword evidence="10" id="KW-0050">Antiport</keyword>
<feature type="transmembrane region" description="Helical" evidence="10">
    <location>
        <begin position="209"/>
        <end position="228"/>
    </location>
</feature>
<dbReference type="GO" id="GO:0005886">
    <property type="term" value="C:plasma membrane"/>
    <property type="evidence" value="ECO:0007669"/>
    <property type="project" value="UniProtKB-SubCell"/>
</dbReference>
<feature type="transmembrane region" description="Helical" evidence="10">
    <location>
        <begin position="107"/>
        <end position="128"/>
    </location>
</feature>
<keyword evidence="2 10" id="KW-0813">Transport</keyword>
<dbReference type="InterPro" id="IPR004705">
    <property type="entry name" value="Cation/H_exchanger_CPA1_bac"/>
</dbReference>
<dbReference type="Proteomes" id="UP000500767">
    <property type="component" value="Chromosome"/>
</dbReference>
<feature type="transmembrane region" description="Helical" evidence="10">
    <location>
        <begin position="177"/>
        <end position="197"/>
    </location>
</feature>
<feature type="transmembrane region" description="Helical" evidence="10">
    <location>
        <begin position="395"/>
        <end position="419"/>
    </location>
</feature>
<keyword evidence="5 10" id="KW-1133">Transmembrane helix</keyword>
<evidence type="ECO:0000256" key="2">
    <source>
        <dbReference type="ARBA" id="ARBA00022448"/>
    </source>
</evidence>
<evidence type="ECO:0000256" key="3">
    <source>
        <dbReference type="ARBA" id="ARBA00022475"/>
    </source>
</evidence>
<protein>
    <submittedName>
        <fullName evidence="12">Na+/H+ antiporter</fullName>
    </submittedName>
</protein>
<evidence type="ECO:0000313" key="12">
    <source>
        <dbReference type="EMBL" id="QKE90076.1"/>
    </source>
</evidence>
<dbReference type="Gene3D" id="6.10.140.1330">
    <property type="match status" value="1"/>
</dbReference>
<keyword evidence="7 10" id="KW-0406">Ion transport</keyword>
<dbReference type="KEGG" id="lck:HN018_08440"/>
<dbReference type="InterPro" id="IPR018422">
    <property type="entry name" value="Cation/H_exchanger_CPA1"/>
</dbReference>
<evidence type="ECO:0000256" key="5">
    <source>
        <dbReference type="ARBA" id="ARBA00022989"/>
    </source>
</evidence>
<dbReference type="GO" id="GO:0051453">
    <property type="term" value="P:regulation of intracellular pH"/>
    <property type="evidence" value="ECO:0007669"/>
    <property type="project" value="TreeGrafter"/>
</dbReference>
<dbReference type="Pfam" id="PF00999">
    <property type="entry name" value="Na_H_Exchanger"/>
    <property type="match status" value="1"/>
</dbReference>
<feature type="transmembrane region" description="Helical" evidence="10">
    <location>
        <begin position="81"/>
        <end position="101"/>
    </location>
</feature>
<evidence type="ECO:0000259" key="11">
    <source>
        <dbReference type="Pfam" id="PF00999"/>
    </source>
</evidence>
<keyword evidence="3" id="KW-1003">Cell membrane</keyword>
<accession>A0A6M8HP40</accession>
<evidence type="ECO:0000256" key="8">
    <source>
        <dbReference type="ARBA" id="ARBA00023136"/>
    </source>
</evidence>
<feature type="transmembrane region" description="Helical" evidence="10">
    <location>
        <begin position="361"/>
        <end position="383"/>
    </location>
</feature>
<evidence type="ECO:0000256" key="4">
    <source>
        <dbReference type="ARBA" id="ARBA00022692"/>
    </source>
</evidence>
<dbReference type="InterPro" id="IPR006153">
    <property type="entry name" value="Cation/H_exchanger_TM"/>
</dbReference>
<feature type="transmembrane region" description="Helical" evidence="10">
    <location>
        <begin position="264"/>
        <end position="290"/>
    </location>
</feature>
<feature type="transmembrane region" description="Helical" evidence="10">
    <location>
        <begin position="310"/>
        <end position="335"/>
    </location>
</feature>
<dbReference type="PANTHER" id="PTHR10110">
    <property type="entry name" value="SODIUM/HYDROGEN EXCHANGER"/>
    <property type="match status" value="1"/>
</dbReference>
<dbReference type="GO" id="GO:0015386">
    <property type="term" value="F:potassium:proton antiporter activity"/>
    <property type="evidence" value="ECO:0007669"/>
    <property type="project" value="TreeGrafter"/>
</dbReference>
<dbReference type="EMBL" id="CP053708">
    <property type="protein sequence ID" value="QKE90076.1"/>
    <property type="molecule type" value="Genomic_DNA"/>
</dbReference>
<keyword evidence="8 10" id="KW-0472">Membrane</keyword>
<proteinExistence type="inferred from homology"/>
<gene>
    <name evidence="12" type="ORF">HN018_08440</name>
</gene>
<comment type="function">
    <text evidence="10">Na(+)/H(+) antiporter that extrudes sodium in exchange for external protons.</text>
</comment>
<comment type="caution">
    <text evidence="10">Lacks conserved residue(s) required for the propagation of feature annotation.</text>
</comment>
<dbReference type="PANTHER" id="PTHR10110:SF86">
    <property type="entry name" value="SODIUM_HYDROGEN EXCHANGER 7"/>
    <property type="match status" value="1"/>
</dbReference>
<comment type="similarity">
    <text evidence="10">Belongs to the monovalent cation:proton antiporter 1 (CPA1) transporter (TC 2.A.36) family.</text>
</comment>
<name>A0A6M8HP40_9PROT</name>
<evidence type="ECO:0000256" key="10">
    <source>
        <dbReference type="RuleBase" id="RU366002"/>
    </source>
</evidence>
<dbReference type="AlphaFoldDB" id="A0A6M8HP40"/>
<evidence type="ECO:0000313" key="13">
    <source>
        <dbReference type="Proteomes" id="UP000500767"/>
    </source>
</evidence>
<reference evidence="12 13" key="1">
    <citation type="journal article" date="2014" name="World J. Microbiol. Biotechnol.">
        <title>Biodiversity and physiological characteristics of Antarctic and Arctic lichens-associated bacteria.</title>
        <authorList>
            <person name="Lee Y.M."/>
            <person name="Kim E.H."/>
            <person name="Lee H.K."/>
            <person name="Hong S.G."/>
        </authorList>
    </citation>
    <scope>NUCLEOTIDE SEQUENCE [LARGE SCALE GENOMIC DNA]</scope>
    <source>
        <strain evidence="12 13">PAMC 26569</strain>
    </source>
</reference>
<keyword evidence="4 10" id="KW-0812">Transmembrane</keyword>
<feature type="transmembrane region" description="Helical" evidence="10">
    <location>
        <begin position="52"/>
        <end position="69"/>
    </location>
</feature>
<keyword evidence="9 10" id="KW-0739">Sodium transport</keyword>
<evidence type="ECO:0000256" key="7">
    <source>
        <dbReference type="ARBA" id="ARBA00023065"/>
    </source>
</evidence>
<comment type="subcellular location">
    <subcellularLocation>
        <location evidence="10">Cell inner membrane</location>
        <topology evidence="10">Multi-pass membrane protein</topology>
    </subcellularLocation>
    <subcellularLocation>
        <location evidence="1">Cell membrane</location>
        <topology evidence="1">Multi-pass membrane protein</topology>
    </subcellularLocation>
</comment>
<dbReference type="GO" id="GO:0015385">
    <property type="term" value="F:sodium:proton antiporter activity"/>
    <property type="evidence" value="ECO:0007669"/>
    <property type="project" value="InterPro"/>
</dbReference>
<dbReference type="RefSeq" id="WP_171835974.1">
    <property type="nucleotide sequence ID" value="NZ_CP053708.1"/>
</dbReference>